<organism evidence="4 5">
    <name type="scientific">Petrolisthes manimaculis</name>
    <dbReference type="NCBI Taxonomy" id="1843537"/>
    <lineage>
        <taxon>Eukaryota</taxon>
        <taxon>Metazoa</taxon>
        <taxon>Ecdysozoa</taxon>
        <taxon>Arthropoda</taxon>
        <taxon>Crustacea</taxon>
        <taxon>Multicrustacea</taxon>
        <taxon>Malacostraca</taxon>
        <taxon>Eumalacostraca</taxon>
        <taxon>Eucarida</taxon>
        <taxon>Decapoda</taxon>
        <taxon>Pleocyemata</taxon>
        <taxon>Anomura</taxon>
        <taxon>Galatheoidea</taxon>
        <taxon>Porcellanidae</taxon>
        <taxon>Petrolisthes</taxon>
    </lineage>
</organism>
<feature type="domain" description="Fibronectin type-III" evidence="3">
    <location>
        <begin position="663"/>
        <end position="765"/>
    </location>
</feature>
<feature type="region of interest" description="Disordered" evidence="2">
    <location>
        <begin position="25"/>
        <end position="188"/>
    </location>
</feature>
<dbReference type="CDD" id="cd00063">
    <property type="entry name" value="FN3"/>
    <property type="match status" value="1"/>
</dbReference>
<dbReference type="InterPro" id="IPR036116">
    <property type="entry name" value="FN3_sf"/>
</dbReference>
<feature type="compositionally biased region" description="Low complexity" evidence="2">
    <location>
        <begin position="37"/>
        <end position="50"/>
    </location>
</feature>
<dbReference type="InterPro" id="IPR013783">
    <property type="entry name" value="Ig-like_fold"/>
</dbReference>
<sequence>MIMKAMEAGAPMISVPAGVLKEFMTTNNSRTPTPPLSTATVNNNANNSVKNKSRTPTPTPINTPSSTPTPTDTPTDTPNPTPASTPTPTLPPLLSSSLPSSPVVPENSSVTITPSRKLEALLNGKAQNEEKENINSEEEVVKSENKFDEKEEALINGTSAVGVKRPSTEALNGSSAVDVKRPRTEKAEEPDLKKMRFFPRDMSVTVKEFNQEPDLALRKQNHDGSTTQIHQESLSSVRMQRDSLVSVRPKEKVGLTDKDTLKKRVHRLSRKELERMVMRLFSETLFNECEMGRMKQLCEKLEATLEKNQNKTAQFHKEIDDLRKVTNRLTTEHETRKGQYVAPIKIKRSVGIQAAPHIINKGIMHANGNYSNIKTISPRSSNVVGVMTTSASFNPSVLSNGTLGIITTTQAGVGRGALMSGTPDNNLVAPALRPGQGQIMMMAPSATGVQSITRPPQPGVGNTMVPVTQGRVVRAPVAAIGTVVSPTGTLLSQRPILLQSDNKVTTGIHPGGAAKSGGIIDLTDEDDGNRGTGRSTMVPKPGTLVKVPTSGTTQLVPIQQAGVGQVVLLNNTSGGQPTALIVSQVSTAMQSIANMSSPTVAQARIGSSVMATSAPDATLETPGAIVTATRTTASTIPQLKVRHPAPLPRTPIQQVAGLSKKLPPQPTLKLSHRESSIVLSWTMAITEDHESIASYQLYAYQEGTTPPSPGLWKKVGSVKALDLPMACTLTQFMPGHVYHFAVRAVDIKSRLGPFSDPRSIKLDKK</sequence>
<comment type="caution">
    <text evidence="4">The sequence shown here is derived from an EMBL/GenBank/DDBJ whole genome shotgun (WGS) entry which is preliminary data.</text>
</comment>
<dbReference type="EMBL" id="JAWZYT010003472">
    <property type="protein sequence ID" value="KAK4298236.1"/>
    <property type="molecule type" value="Genomic_DNA"/>
</dbReference>
<feature type="compositionally biased region" description="Low complexity" evidence="2">
    <location>
        <begin position="92"/>
        <end position="111"/>
    </location>
</feature>
<evidence type="ECO:0000313" key="5">
    <source>
        <dbReference type="Proteomes" id="UP001292094"/>
    </source>
</evidence>
<proteinExistence type="predicted"/>
<dbReference type="PROSITE" id="PS50853">
    <property type="entry name" value="FN3"/>
    <property type="match status" value="1"/>
</dbReference>
<dbReference type="SUPFAM" id="SSF49265">
    <property type="entry name" value="Fibronectin type III"/>
    <property type="match status" value="1"/>
</dbReference>
<evidence type="ECO:0000256" key="2">
    <source>
        <dbReference type="SAM" id="MobiDB-lite"/>
    </source>
</evidence>
<dbReference type="InterPro" id="IPR056565">
    <property type="entry name" value="Fn3_ATF7IP"/>
</dbReference>
<feature type="region of interest" description="Disordered" evidence="2">
    <location>
        <begin position="221"/>
        <end position="242"/>
    </location>
</feature>
<protein>
    <recommendedName>
        <fullName evidence="3">Fibronectin type-III domain-containing protein</fullName>
    </recommendedName>
</protein>
<dbReference type="Proteomes" id="UP001292094">
    <property type="component" value="Unassembled WGS sequence"/>
</dbReference>
<dbReference type="InterPro" id="IPR026085">
    <property type="entry name" value="ATF7-int"/>
</dbReference>
<dbReference type="AlphaFoldDB" id="A0AAE1TUM5"/>
<keyword evidence="5" id="KW-1185">Reference proteome</keyword>
<feature type="compositionally biased region" description="Low complexity" evidence="2">
    <location>
        <begin position="60"/>
        <end position="76"/>
    </location>
</feature>
<evidence type="ECO:0000256" key="1">
    <source>
        <dbReference type="SAM" id="Coils"/>
    </source>
</evidence>
<reference evidence="4" key="1">
    <citation type="submission" date="2023-11" db="EMBL/GenBank/DDBJ databases">
        <title>Genome assemblies of two species of porcelain crab, Petrolisthes cinctipes and Petrolisthes manimaculis (Anomura: Porcellanidae).</title>
        <authorList>
            <person name="Angst P."/>
        </authorList>
    </citation>
    <scope>NUCLEOTIDE SEQUENCE</scope>
    <source>
        <strain evidence="4">PB745_02</strain>
        <tissue evidence="4">Gill</tissue>
    </source>
</reference>
<gene>
    <name evidence="4" type="ORF">Pmani_029419</name>
</gene>
<feature type="compositionally biased region" description="Polar residues" evidence="2">
    <location>
        <begin position="223"/>
        <end position="238"/>
    </location>
</feature>
<evidence type="ECO:0000313" key="4">
    <source>
        <dbReference type="EMBL" id="KAK4298236.1"/>
    </source>
</evidence>
<dbReference type="Pfam" id="PF16794">
    <property type="entry name" value="fn3_4"/>
    <property type="match status" value="1"/>
</dbReference>
<evidence type="ECO:0000259" key="3">
    <source>
        <dbReference type="PROSITE" id="PS50853"/>
    </source>
</evidence>
<feature type="coiled-coil region" evidence="1">
    <location>
        <begin position="291"/>
        <end position="318"/>
    </location>
</feature>
<dbReference type="GO" id="GO:0005634">
    <property type="term" value="C:nucleus"/>
    <property type="evidence" value="ECO:0007669"/>
    <property type="project" value="TreeGrafter"/>
</dbReference>
<feature type="compositionally biased region" description="Pro residues" evidence="2">
    <location>
        <begin position="77"/>
        <end position="91"/>
    </location>
</feature>
<keyword evidence="1" id="KW-0175">Coiled coil</keyword>
<dbReference type="GO" id="GO:0006355">
    <property type="term" value="P:regulation of DNA-templated transcription"/>
    <property type="evidence" value="ECO:0007669"/>
    <property type="project" value="TreeGrafter"/>
</dbReference>
<name>A0AAE1TUM5_9EUCA</name>
<dbReference type="PANTHER" id="PTHR23210:SF26">
    <property type="entry name" value="ACTIVATING TRANSCRIPTION FACTOR 7-INTERACTING PROTEIN 1"/>
    <property type="match status" value="1"/>
</dbReference>
<dbReference type="GO" id="GO:0003712">
    <property type="term" value="F:transcription coregulator activity"/>
    <property type="evidence" value="ECO:0007669"/>
    <property type="project" value="TreeGrafter"/>
</dbReference>
<dbReference type="InterPro" id="IPR003961">
    <property type="entry name" value="FN3_dom"/>
</dbReference>
<dbReference type="Gene3D" id="2.60.40.10">
    <property type="entry name" value="Immunoglobulins"/>
    <property type="match status" value="1"/>
</dbReference>
<dbReference type="GO" id="GO:0005667">
    <property type="term" value="C:transcription regulator complex"/>
    <property type="evidence" value="ECO:0007669"/>
    <property type="project" value="TreeGrafter"/>
</dbReference>
<feature type="compositionally biased region" description="Basic and acidic residues" evidence="2">
    <location>
        <begin position="127"/>
        <end position="153"/>
    </location>
</feature>
<dbReference type="PANTHER" id="PTHR23210">
    <property type="entry name" value="ACTIVATING TRANSCRIPTION FACTOR 7 INTERACTING PROTEIN"/>
    <property type="match status" value="1"/>
</dbReference>
<accession>A0AAE1TUM5</accession>
<feature type="compositionally biased region" description="Basic and acidic residues" evidence="2">
    <location>
        <begin position="178"/>
        <end position="188"/>
    </location>
</feature>